<evidence type="ECO:0000256" key="1">
    <source>
        <dbReference type="SAM" id="MobiDB-lite"/>
    </source>
</evidence>
<sequence>MQNSLANNILLSGVNSGPSGRPSGAELFTNQAPTVNNQQTLPNCTHANPSLVAPATGLAPPPARTVEEPTAVIWDRWPDGDFSQLFTWNEFLASNKLAVHWACTALGGDKVGNDDAENWEQGKTTSRRCNGIIKCNNSLCMIVIRPQTRTVGIQKQLQVPCKCKGQLQQIPCRIVSRLHHFRHGVYYQNGGDHKHPRPTHLLHLSATEAAEFREILTNNPKAGPLSLLVGRPGINGPQESVAEISSVLLNKDRIKAEKQKAKSKSKGPEDFISQFSAFEEKHPEFIRSKEFGSVTVITVQTDFMASLLVKTEDQEESINGIVSDAAHGYWKVKTNLLIISSVYCPPLQCWVPGIISYSNGGSQEHYLHHFLALFEGIAIEAEKREMDVTDELFGNVVDFGGGQRAGFIAAFIQFWRNRSEDDRSIEELSTVATTLLKGCRQHFRAQVQRISKISAVVNPSLATSFKSQAEHMLHIQGQDDFVECAKKFLESFPKAESWFFWWIQDGHAKMLFDAYREMDEDLWNKIPETTNPEEAMHWKIYAALGRDHASVIEGLEALYKFVEHYQILATAQSSKSFYFSGIRTHYSQRELWKATKVKLGRTKASRDPNYKRPSQKSDGRPPDTSKQLVLSPKKQLVAAISGQGIPSYIWENNSCWLDTSLDLIYHALSRNYSRGFSTVMSQVHKSESLNISQMISTQRNGLREYLVSSQLIEGTSISFSTLFGWLERLLEHRKNRTSLLPRAYFQALSFTYKVCKGQSSSKEPHVQICRPEHGKAVFTLSASASETYGGDMAAWFKSILRVKSSWNSATPITCWHSVDGLVCCDRVACSFPMIYGLPAILIILFENEDDNHWDIPKALRPLTQEEETSHGVIYDIVGKALHIPEKSHFTSLFCPKGKKTVYEYDGMRHNGCAIPNQDLHIHGNTAGASNAKNRNTTTCAVVYHLRGGTSAQSHFFTKQTERIHKVFPIIFVDNEAGENMPVLVSQDAVQVPDEERFWLLDPFDTLTTDYTFPKTQLSQPSTPKPNQNTKSVDEMIPKLLSSPGNRSEQSAFNLRCRCGVVGDGYSQDQSKSGLDAIQCDKCRDWSHISCQKNGRASGLGKKQKFVCDDCTGVTTLALKPKRTAVRKKPSKNSTGKPSQVSAKLLCEIFYLPKLHFKFDRAGKGALCRHGKYWYPVRLLQRRENNTWLVKWWRGCKFGHHGLPEMDEPVPEENLVDELWQEREERRAIRLGEWTHASELPEDDDILAYYPWQAPYPPEIDSILSPYQELFAYLIGLTFTEPDAGSPQSDPFNIPAVNAVRERLRSSSGDLMSRFLGERIMDYGDITYSTHAQLLNWIHHNVPGAPSSKILGRVADAHAVTIYIAATREKELIVGCTDFPEDGTAEEKQNILWQEAWKYQCEHHLVQPIDIDRECFCLFEARLFEESMEAGIAGNQQWGLDVGAHQNHWAPYLSRYDHGNYVGSETEYQVSLACSCSKCSCLFFQIQNSNIARRQF</sequence>
<dbReference type="InterPro" id="IPR036115">
    <property type="entry name" value="GCM_dom_sf"/>
</dbReference>
<proteinExistence type="predicted"/>
<dbReference type="SUPFAM" id="SSF90073">
    <property type="entry name" value="GCM domain"/>
    <property type="match status" value="1"/>
</dbReference>
<evidence type="ECO:0008006" key="4">
    <source>
        <dbReference type="Google" id="ProtNLM"/>
    </source>
</evidence>
<dbReference type="Proteomes" id="UP000027222">
    <property type="component" value="Unassembled WGS sequence"/>
</dbReference>
<dbReference type="STRING" id="685588.A0A067SMQ5"/>
<dbReference type="EMBL" id="KL142411">
    <property type="protein sequence ID" value="KDR68043.1"/>
    <property type="molecule type" value="Genomic_DNA"/>
</dbReference>
<dbReference type="GO" id="GO:0006355">
    <property type="term" value="P:regulation of DNA-templated transcription"/>
    <property type="evidence" value="ECO:0007669"/>
    <property type="project" value="InterPro"/>
</dbReference>
<feature type="compositionally biased region" description="Basic and acidic residues" evidence="1">
    <location>
        <begin position="604"/>
        <end position="623"/>
    </location>
</feature>
<dbReference type="InterPro" id="IPR011011">
    <property type="entry name" value="Znf_FYVE_PHD"/>
</dbReference>
<evidence type="ECO:0000313" key="2">
    <source>
        <dbReference type="EMBL" id="KDR68043.1"/>
    </source>
</evidence>
<accession>A0A067SMQ5</accession>
<feature type="region of interest" description="Disordered" evidence="1">
    <location>
        <begin position="599"/>
        <end position="627"/>
    </location>
</feature>
<evidence type="ECO:0000313" key="3">
    <source>
        <dbReference type="Proteomes" id="UP000027222"/>
    </source>
</evidence>
<dbReference type="GO" id="GO:0003677">
    <property type="term" value="F:DNA binding"/>
    <property type="evidence" value="ECO:0007669"/>
    <property type="project" value="InterPro"/>
</dbReference>
<reference evidence="3" key="1">
    <citation type="journal article" date="2014" name="Proc. Natl. Acad. Sci. U.S.A.">
        <title>Extensive sampling of basidiomycete genomes demonstrates inadequacy of the white-rot/brown-rot paradigm for wood decay fungi.</title>
        <authorList>
            <person name="Riley R."/>
            <person name="Salamov A.A."/>
            <person name="Brown D.W."/>
            <person name="Nagy L.G."/>
            <person name="Floudas D."/>
            <person name="Held B.W."/>
            <person name="Levasseur A."/>
            <person name="Lombard V."/>
            <person name="Morin E."/>
            <person name="Otillar R."/>
            <person name="Lindquist E.A."/>
            <person name="Sun H."/>
            <person name="LaButti K.M."/>
            <person name="Schmutz J."/>
            <person name="Jabbour D."/>
            <person name="Luo H."/>
            <person name="Baker S.E."/>
            <person name="Pisabarro A.G."/>
            <person name="Walton J.D."/>
            <person name="Blanchette R.A."/>
            <person name="Henrissat B."/>
            <person name="Martin F."/>
            <person name="Cullen D."/>
            <person name="Hibbett D.S."/>
            <person name="Grigoriev I.V."/>
        </authorList>
    </citation>
    <scope>NUCLEOTIDE SEQUENCE [LARGE SCALE GENOMIC DNA]</scope>
    <source>
        <strain evidence="3">CBS 339.88</strain>
    </source>
</reference>
<organism evidence="2 3">
    <name type="scientific">Galerina marginata (strain CBS 339.88)</name>
    <dbReference type="NCBI Taxonomy" id="685588"/>
    <lineage>
        <taxon>Eukaryota</taxon>
        <taxon>Fungi</taxon>
        <taxon>Dikarya</taxon>
        <taxon>Basidiomycota</taxon>
        <taxon>Agaricomycotina</taxon>
        <taxon>Agaricomycetes</taxon>
        <taxon>Agaricomycetidae</taxon>
        <taxon>Agaricales</taxon>
        <taxon>Agaricineae</taxon>
        <taxon>Strophariaceae</taxon>
        <taxon>Galerina</taxon>
    </lineage>
</organism>
<name>A0A067SMQ5_GALM3</name>
<gene>
    <name evidence="2" type="ORF">GALMADRAFT_79125</name>
</gene>
<dbReference type="Gene3D" id="3.30.40.10">
    <property type="entry name" value="Zinc/RING finger domain, C3HC4 (zinc finger)"/>
    <property type="match status" value="1"/>
</dbReference>
<dbReference type="OrthoDB" id="3056903at2759"/>
<dbReference type="HOGENOM" id="CLU_004051_0_0_1"/>
<keyword evidence="3" id="KW-1185">Reference proteome</keyword>
<protein>
    <recommendedName>
        <fullName evidence="4">Zinc finger PHD-type domain-containing protein</fullName>
    </recommendedName>
</protein>
<dbReference type="InterPro" id="IPR013083">
    <property type="entry name" value="Znf_RING/FYVE/PHD"/>
</dbReference>
<dbReference type="SUPFAM" id="SSF57903">
    <property type="entry name" value="FYVE/PHD zinc finger"/>
    <property type="match status" value="1"/>
</dbReference>